<keyword evidence="8 9" id="KW-0234">DNA repair</keyword>
<keyword evidence="11" id="KW-0347">Helicase</keyword>
<comment type="domain">
    <text evidence="9">Has 3 domains, the large (RuvB-L) and small ATPase (RuvB-S) domains and the C-terminal head (RuvB-H) domain. The head domain binds DNA, while the ATPase domains jointly bind ATP, ADP or are empty depending on the state of the subunit in the translocation cycle. During a single DNA translocation step the structure of each domain remains the same, but their relative positions change.</text>
</comment>
<dbReference type="Gene3D" id="1.10.10.10">
    <property type="entry name" value="Winged helix-like DNA-binding domain superfamily/Winged helix DNA-binding domain"/>
    <property type="match status" value="1"/>
</dbReference>
<dbReference type="InterPro" id="IPR008824">
    <property type="entry name" value="RuvB-like_N"/>
</dbReference>
<feature type="binding site" evidence="9">
    <location>
        <position position="8"/>
    </location>
    <ligand>
        <name>ATP</name>
        <dbReference type="ChEBI" id="CHEBI:30616"/>
    </ligand>
</feature>
<feature type="binding site" evidence="9">
    <location>
        <position position="158"/>
    </location>
    <ligand>
        <name>ATP</name>
        <dbReference type="ChEBI" id="CHEBI:30616"/>
    </ligand>
</feature>
<feature type="region of interest" description="Head domain (RuvB-H)" evidence="9">
    <location>
        <begin position="242"/>
        <end position="317"/>
    </location>
</feature>
<dbReference type="HAMAP" id="MF_00016">
    <property type="entry name" value="DNA_HJ_migration_RuvB"/>
    <property type="match status" value="1"/>
</dbReference>
<dbReference type="AlphaFoldDB" id="A0AAI8AMR3"/>
<keyword evidence="1 9" id="KW-0963">Cytoplasm</keyword>
<dbReference type="NCBIfam" id="TIGR00635">
    <property type="entry name" value="ruvB"/>
    <property type="match status" value="1"/>
</dbReference>
<dbReference type="EC" id="3.6.4.-" evidence="9"/>
<dbReference type="Proteomes" id="UP000009399">
    <property type="component" value="Chromosome"/>
</dbReference>
<feature type="binding site" evidence="9">
    <location>
        <position position="205"/>
    </location>
    <ligand>
        <name>ATP</name>
        <dbReference type="ChEBI" id="CHEBI:30616"/>
    </ligand>
</feature>
<gene>
    <name evidence="9" type="primary">ruvB</name>
    <name evidence="11" type="ORF">MOS_294</name>
</gene>
<dbReference type="GeneID" id="93248414"/>
<dbReference type="InterPro" id="IPR004605">
    <property type="entry name" value="DNA_helicase_Holl-junc_RuvB"/>
</dbReference>
<keyword evidence="5 9" id="KW-0067">ATP-binding</keyword>
<feature type="binding site" evidence="9">
    <location>
        <position position="297"/>
    </location>
    <ligand>
        <name>DNA</name>
        <dbReference type="ChEBI" id="CHEBI:16991"/>
    </ligand>
</feature>
<evidence type="ECO:0000256" key="8">
    <source>
        <dbReference type="ARBA" id="ARBA00023204"/>
    </source>
</evidence>
<evidence type="ECO:0000256" key="3">
    <source>
        <dbReference type="ARBA" id="ARBA00022763"/>
    </source>
</evidence>
<dbReference type="SUPFAM" id="SSF46785">
    <property type="entry name" value="Winged helix' DNA-binding domain"/>
    <property type="match status" value="1"/>
</dbReference>
<dbReference type="GO" id="GO:0006281">
    <property type="term" value="P:DNA repair"/>
    <property type="evidence" value="ECO:0007669"/>
    <property type="project" value="UniProtKB-UniRule"/>
</dbReference>
<dbReference type="Pfam" id="PF05491">
    <property type="entry name" value="WHD_RuvB"/>
    <property type="match status" value="1"/>
</dbReference>
<dbReference type="Gene3D" id="1.10.8.60">
    <property type="match status" value="1"/>
</dbReference>
<comment type="function">
    <text evidence="9">The RuvA-RuvB-RuvC complex processes Holliday junction (HJ) DNA during genetic recombination and DNA repair, while the RuvA-RuvB complex plays an important role in the rescue of blocked DNA replication forks via replication fork reversal (RFR). RuvA specifically binds to HJ cruciform DNA, conferring on it an open structure. The RuvB hexamer acts as an ATP-dependent pump, pulling dsDNA into and through the RuvAB complex. RuvB forms 2 homohexamers on either side of HJ DNA bound by 1 or 2 RuvA tetramers; 4 subunits per hexamer contact DNA at a time. Coordinated motions by a converter formed by DNA-disengaged RuvB subunits stimulates ATP hydrolysis and nucleotide exchange. Immobilization of the converter enables RuvB to convert the ATP-contained energy into a lever motion, pulling 2 nucleotides of DNA out of the RuvA tetramer per ATP hydrolyzed, thus driving DNA branch migration. The RuvB motors rotate together with the DNA substrate, which together with the progressing nucleotide cycle form the mechanistic basis for DNA recombination by continuous HJ branch migration. Branch migration allows RuvC to scan DNA until it finds its consensus sequence, where it cleaves and resolves cruciform DNA.</text>
</comment>
<comment type="subunit">
    <text evidence="9">Homohexamer. Forms an RuvA(8)-RuvB(12)-Holliday junction (HJ) complex. HJ DNA is sandwiched between 2 RuvA tetramers; dsDNA enters through RuvA and exits via RuvB. An RuvB hexamer assembles on each DNA strand where it exits the tetramer. Each RuvB hexamer is contacted by two RuvA subunits (via domain III) on 2 adjacent RuvB subunits; this complex drives branch migration. In the full resolvosome a probable DNA-RuvA(4)-RuvB(12)-RuvC(2) complex forms which resolves the HJ.</text>
</comment>
<dbReference type="KEGG" id="mhs:MOS_294"/>
<dbReference type="NCBIfam" id="NF000868">
    <property type="entry name" value="PRK00080.1"/>
    <property type="match status" value="1"/>
</dbReference>
<dbReference type="InterPro" id="IPR041445">
    <property type="entry name" value="AAA_lid_4"/>
</dbReference>
<dbReference type="GO" id="GO:0009378">
    <property type="term" value="F:four-way junction helicase activity"/>
    <property type="evidence" value="ECO:0007669"/>
    <property type="project" value="InterPro"/>
</dbReference>
<feature type="binding site" evidence="9">
    <location>
        <position position="168"/>
    </location>
    <ligand>
        <name>ATP</name>
        <dbReference type="ChEBI" id="CHEBI:30616"/>
    </ligand>
</feature>
<feature type="binding site" evidence="9">
    <location>
        <position position="53"/>
    </location>
    <ligand>
        <name>ATP</name>
        <dbReference type="ChEBI" id="CHEBI:30616"/>
    </ligand>
</feature>
<sequence>MQENLEIRPKNFEQFIGQQKLVETLKVLISSSRKRKKPLDHILFYGSPGTGKTTLANILATETQSKIKYIQGPLLEKKSDILSMLANVEKGHIIFIDEIHSINKNIEELLYSAMEEFVIDIQIGVEGESKIMRMKLPEFTLVGASTKISSISLPLKNRFGLTAKIYEYTSEEMKKIIQNSSNILNIEISEELVHYVVDFTNKTPRIANNLLKRIRDFAIVEDTKTISKDIIDKTFNGIGIFLNGLNLQNIEYLNLLANVFKRKTVSLDVICGIMKETKENIINNIEPILLQLELIEKTPRGRKITQKGLDYLISIKK</sequence>
<keyword evidence="2 9" id="KW-0547">Nucleotide-binding</keyword>
<dbReference type="PANTHER" id="PTHR42848">
    <property type="match status" value="1"/>
</dbReference>
<dbReference type="PANTHER" id="PTHR42848:SF1">
    <property type="entry name" value="HOLLIDAY JUNCTION BRANCH MIGRATION COMPLEX SUBUNIT RUVB"/>
    <property type="match status" value="1"/>
</dbReference>
<feature type="binding site" evidence="9">
    <location>
        <position position="53"/>
    </location>
    <ligand>
        <name>Mg(2+)</name>
        <dbReference type="ChEBI" id="CHEBI:18420"/>
    </ligand>
</feature>
<feature type="region of interest" description="Small ATPAse domain (RuvB-S)" evidence="9">
    <location>
        <begin position="169"/>
        <end position="239"/>
    </location>
</feature>
<protein>
    <recommendedName>
        <fullName evidence="9">Holliday junction branch migration complex subunit RuvB</fullName>
        <ecNumber evidence="9">3.6.4.-</ecNumber>
    </recommendedName>
</protein>
<comment type="catalytic activity">
    <reaction evidence="9">
        <text>ATP + H2O = ADP + phosphate + H(+)</text>
        <dbReference type="Rhea" id="RHEA:13065"/>
        <dbReference type="ChEBI" id="CHEBI:15377"/>
        <dbReference type="ChEBI" id="CHEBI:15378"/>
        <dbReference type="ChEBI" id="CHEBI:30616"/>
        <dbReference type="ChEBI" id="CHEBI:43474"/>
        <dbReference type="ChEBI" id="CHEBI:456216"/>
    </reaction>
</comment>
<proteinExistence type="inferred from homology"/>
<dbReference type="GO" id="GO:0000400">
    <property type="term" value="F:four-way junction DNA binding"/>
    <property type="evidence" value="ECO:0007669"/>
    <property type="project" value="UniProtKB-UniRule"/>
</dbReference>
<dbReference type="GO" id="GO:0016787">
    <property type="term" value="F:hydrolase activity"/>
    <property type="evidence" value="ECO:0007669"/>
    <property type="project" value="UniProtKB-KW"/>
</dbReference>
<dbReference type="GO" id="GO:0006310">
    <property type="term" value="P:DNA recombination"/>
    <property type="evidence" value="ECO:0007669"/>
    <property type="project" value="UniProtKB-UniRule"/>
</dbReference>
<dbReference type="InterPro" id="IPR000641">
    <property type="entry name" value="CbxX/CfxQ"/>
</dbReference>
<name>A0AAI8AMR3_MESHY</name>
<dbReference type="RefSeq" id="WP_014335527.1">
    <property type="nucleotide sequence ID" value="NC_019552.1"/>
</dbReference>
<reference evidence="11 12" key="1">
    <citation type="journal article" date="2013" name="Genome Announc.">
        <title>Complete Genome Sequence of Mycoplasma hyorhinis Strain SK76.</title>
        <authorList>
            <person name="Goodison S."/>
            <person name="Urquidi V."/>
            <person name="Kumar D."/>
            <person name="Reyes L."/>
            <person name="Rosser C.J."/>
        </authorList>
    </citation>
    <scope>NUCLEOTIDE SEQUENCE [LARGE SCALE GENOMIC DNA]</scope>
    <source>
        <strain evidence="11 12">SK76</strain>
    </source>
</reference>
<dbReference type="InterPro" id="IPR027417">
    <property type="entry name" value="P-loop_NTPase"/>
</dbReference>
<feature type="binding site" evidence="9">
    <location>
        <position position="52"/>
    </location>
    <ligand>
        <name>ATP</name>
        <dbReference type="ChEBI" id="CHEBI:30616"/>
    </ligand>
</feature>
<dbReference type="CDD" id="cd00009">
    <property type="entry name" value="AAA"/>
    <property type="match status" value="1"/>
</dbReference>
<dbReference type="InterPro" id="IPR008823">
    <property type="entry name" value="RuvB_wg_C"/>
</dbReference>
<comment type="similarity">
    <text evidence="9">Belongs to the RuvB family.</text>
</comment>
<comment type="subcellular location">
    <subcellularLocation>
        <location evidence="9">Cytoplasm</location>
    </subcellularLocation>
</comment>
<dbReference type="Pfam" id="PF17864">
    <property type="entry name" value="AAA_lid_4"/>
    <property type="match status" value="1"/>
</dbReference>
<dbReference type="EMBL" id="CP003914">
    <property type="protein sequence ID" value="AFX74221.1"/>
    <property type="molecule type" value="Genomic_DNA"/>
</dbReference>
<evidence type="ECO:0000259" key="10">
    <source>
        <dbReference type="SMART" id="SM00382"/>
    </source>
</evidence>
<feature type="binding site" evidence="9">
    <location>
        <position position="302"/>
    </location>
    <ligand>
        <name>DNA</name>
        <dbReference type="ChEBI" id="CHEBI:16991"/>
    </ligand>
</feature>
<keyword evidence="6 9" id="KW-0238">DNA-binding</keyword>
<feature type="binding site" evidence="9">
    <location>
        <position position="49"/>
    </location>
    <ligand>
        <name>ATP</name>
        <dbReference type="ChEBI" id="CHEBI:30616"/>
    </ligand>
</feature>
<evidence type="ECO:0000256" key="5">
    <source>
        <dbReference type="ARBA" id="ARBA00022840"/>
    </source>
</evidence>
<dbReference type="PRINTS" id="PR00819">
    <property type="entry name" value="CBXCFQXSUPER"/>
</dbReference>
<dbReference type="Pfam" id="PF05496">
    <property type="entry name" value="RuvB_N"/>
    <property type="match status" value="1"/>
</dbReference>
<dbReference type="GO" id="GO:0005524">
    <property type="term" value="F:ATP binding"/>
    <property type="evidence" value="ECO:0007669"/>
    <property type="project" value="UniProtKB-UniRule"/>
</dbReference>
<accession>A0AAI8AMR3</accession>
<keyword evidence="4 9" id="KW-0378">Hydrolase</keyword>
<dbReference type="InterPro" id="IPR036390">
    <property type="entry name" value="WH_DNA-bd_sf"/>
</dbReference>
<dbReference type="InterPro" id="IPR003593">
    <property type="entry name" value="AAA+_ATPase"/>
</dbReference>
<evidence type="ECO:0000256" key="9">
    <source>
        <dbReference type="HAMAP-Rule" id="MF_00016"/>
    </source>
</evidence>
<evidence type="ECO:0000313" key="11">
    <source>
        <dbReference type="EMBL" id="AFX74221.1"/>
    </source>
</evidence>
<feature type="domain" description="AAA+ ATPase" evidence="10">
    <location>
        <begin position="38"/>
        <end position="171"/>
    </location>
</feature>
<evidence type="ECO:0000256" key="1">
    <source>
        <dbReference type="ARBA" id="ARBA00022490"/>
    </source>
</evidence>
<feature type="binding site" evidence="9">
    <location>
        <position position="54"/>
    </location>
    <ligand>
        <name>ATP</name>
        <dbReference type="ChEBI" id="CHEBI:30616"/>
    </ligand>
</feature>
<organism evidence="11 12">
    <name type="scientific">Mesomycoplasma hyorhinis SK76</name>
    <dbReference type="NCBI Taxonomy" id="1118964"/>
    <lineage>
        <taxon>Bacteria</taxon>
        <taxon>Bacillati</taxon>
        <taxon>Mycoplasmatota</taxon>
        <taxon>Mycoplasmoidales</taxon>
        <taxon>Metamycoplasmataceae</taxon>
        <taxon>Mesomycoplasma</taxon>
    </lineage>
</organism>
<keyword evidence="7 9" id="KW-0233">DNA recombination</keyword>
<dbReference type="GO" id="GO:0005737">
    <property type="term" value="C:cytoplasm"/>
    <property type="evidence" value="ECO:0007669"/>
    <property type="project" value="UniProtKB-SubCell"/>
</dbReference>
<dbReference type="SUPFAM" id="SSF52540">
    <property type="entry name" value="P-loop containing nucleoside triphosphate hydrolases"/>
    <property type="match status" value="1"/>
</dbReference>
<dbReference type="Gene3D" id="3.40.50.300">
    <property type="entry name" value="P-loop containing nucleotide triphosphate hydrolases"/>
    <property type="match status" value="1"/>
</dbReference>
<evidence type="ECO:0000256" key="6">
    <source>
        <dbReference type="ARBA" id="ARBA00023125"/>
    </source>
</evidence>
<evidence type="ECO:0000313" key="12">
    <source>
        <dbReference type="Proteomes" id="UP000009399"/>
    </source>
</evidence>
<feature type="binding site" evidence="9">
    <location>
        <position position="7"/>
    </location>
    <ligand>
        <name>ATP</name>
        <dbReference type="ChEBI" id="CHEBI:30616"/>
    </ligand>
</feature>
<dbReference type="SMART" id="SM00382">
    <property type="entry name" value="AAA"/>
    <property type="match status" value="1"/>
</dbReference>
<comment type="caution">
    <text evidence="9">Lacks conserved residue(s) required for the propagation of feature annotation.</text>
</comment>
<keyword evidence="3 9" id="KW-0227">DNA damage</keyword>
<evidence type="ECO:0000256" key="4">
    <source>
        <dbReference type="ARBA" id="ARBA00022801"/>
    </source>
</evidence>
<dbReference type="InterPro" id="IPR036388">
    <property type="entry name" value="WH-like_DNA-bd_sf"/>
</dbReference>
<evidence type="ECO:0000256" key="7">
    <source>
        <dbReference type="ARBA" id="ARBA00023172"/>
    </source>
</evidence>
<dbReference type="GO" id="GO:0048476">
    <property type="term" value="C:Holliday junction resolvase complex"/>
    <property type="evidence" value="ECO:0007669"/>
    <property type="project" value="UniProtKB-UniRule"/>
</dbReference>
<evidence type="ECO:0000256" key="2">
    <source>
        <dbReference type="ARBA" id="ARBA00022741"/>
    </source>
</evidence>